<keyword evidence="1" id="KW-0472">Membrane</keyword>
<dbReference type="EMBL" id="AUPC02000128">
    <property type="protein sequence ID" value="POG69938.1"/>
    <property type="molecule type" value="Genomic_DNA"/>
</dbReference>
<evidence type="ECO:0000256" key="1">
    <source>
        <dbReference type="SAM" id="Phobius"/>
    </source>
</evidence>
<keyword evidence="1" id="KW-0812">Transmembrane</keyword>
<protein>
    <submittedName>
        <fullName evidence="2">Uncharacterized protein</fullName>
    </submittedName>
</protein>
<evidence type="ECO:0000313" key="2">
    <source>
        <dbReference type="EMBL" id="POG69938.1"/>
    </source>
</evidence>
<keyword evidence="1" id="KW-1133">Transmembrane helix</keyword>
<gene>
    <name evidence="2" type="ORF">GLOIN_2v1622243</name>
</gene>
<organism evidence="2 3">
    <name type="scientific">Rhizophagus irregularis (strain DAOM 181602 / DAOM 197198 / MUCL 43194)</name>
    <name type="common">Arbuscular mycorrhizal fungus</name>
    <name type="synonym">Glomus intraradices</name>
    <dbReference type="NCBI Taxonomy" id="747089"/>
    <lineage>
        <taxon>Eukaryota</taxon>
        <taxon>Fungi</taxon>
        <taxon>Fungi incertae sedis</taxon>
        <taxon>Mucoromycota</taxon>
        <taxon>Glomeromycotina</taxon>
        <taxon>Glomeromycetes</taxon>
        <taxon>Glomerales</taxon>
        <taxon>Glomeraceae</taxon>
        <taxon>Rhizophagus</taxon>
    </lineage>
</organism>
<reference evidence="2 3" key="1">
    <citation type="journal article" date="2013" name="Proc. Natl. Acad. Sci. U.S.A.">
        <title>Genome of an arbuscular mycorrhizal fungus provides insight into the oldest plant symbiosis.</title>
        <authorList>
            <person name="Tisserant E."/>
            <person name="Malbreil M."/>
            <person name="Kuo A."/>
            <person name="Kohler A."/>
            <person name="Symeonidi A."/>
            <person name="Balestrini R."/>
            <person name="Charron P."/>
            <person name="Duensing N."/>
            <person name="Frei Dit Frey N."/>
            <person name="Gianinazzi-Pearson V."/>
            <person name="Gilbert L.B."/>
            <person name="Handa Y."/>
            <person name="Herr J.R."/>
            <person name="Hijri M."/>
            <person name="Koul R."/>
            <person name="Kawaguchi M."/>
            <person name="Krajinski F."/>
            <person name="Lammers P.J."/>
            <person name="Masclaux F.G."/>
            <person name="Murat C."/>
            <person name="Morin E."/>
            <person name="Ndikumana S."/>
            <person name="Pagni M."/>
            <person name="Petitpierre D."/>
            <person name="Requena N."/>
            <person name="Rosikiewicz P."/>
            <person name="Riley R."/>
            <person name="Saito K."/>
            <person name="San Clemente H."/>
            <person name="Shapiro H."/>
            <person name="van Tuinen D."/>
            <person name="Becard G."/>
            <person name="Bonfante P."/>
            <person name="Paszkowski U."/>
            <person name="Shachar-Hill Y.Y."/>
            <person name="Tuskan G.A."/>
            <person name="Young P.W."/>
            <person name="Sanders I.R."/>
            <person name="Henrissat B."/>
            <person name="Rensing S.A."/>
            <person name="Grigoriev I.V."/>
            <person name="Corradi N."/>
            <person name="Roux C."/>
            <person name="Martin F."/>
        </authorList>
    </citation>
    <scope>NUCLEOTIDE SEQUENCE [LARGE SCALE GENOMIC DNA]</scope>
    <source>
        <strain evidence="2 3">DAOM 197198</strain>
    </source>
</reference>
<dbReference type="Proteomes" id="UP000018888">
    <property type="component" value="Unassembled WGS sequence"/>
</dbReference>
<feature type="non-terminal residue" evidence="2">
    <location>
        <position position="61"/>
    </location>
</feature>
<sequence>MTLLSMLERDKIEKKFMLIQIFCVLGLNISVLHFLMNGLRKEMENLFLKNQIFHPNYLILF</sequence>
<keyword evidence="3" id="KW-1185">Reference proteome</keyword>
<accession>A0A2P4PX28</accession>
<evidence type="ECO:0000313" key="3">
    <source>
        <dbReference type="Proteomes" id="UP000018888"/>
    </source>
</evidence>
<proteinExistence type="predicted"/>
<dbReference type="AlphaFoldDB" id="A0A2P4PX28"/>
<name>A0A2P4PX28_RHIID</name>
<comment type="caution">
    <text evidence="2">The sequence shown here is derived from an EMBL/GenBank/DDBJ whole genome shotgun (WGS) entry which is preliminary data.</text>
</comment>
<reference evidence="2 3" key="2">
    <citation type="journal article" date="2018" name="New Phytol.">
        <title>High intraspecific genome diversity in the model arbuscular mycorrhizal symbiont Rhizophagus irregularis.</title>
        <authorList>
            <person name="Chen E.C.H."/>
            <person name="Morin E."/>
            <person name="Beaudet D."/>
            <person name="Noel J."/>
            <person name="Yildirir G."/>
            <person name="Ndikumana S."/>
            <person name="Charron P."/>
            <person name="St-Onge C."/>
            <person name="Giorgi J."/>
            <person name="Kruger M."/>
            <person name="Marton T."/>
            <person name="Ropars J."/>
            <person name="Grigoriev I.V."/>
            <person name="Hainaut M."/>
            <person name="Henrissat B."/>
            <person name="Roux C."/>
            <person name="Martin F."/>
            <person name="Corradi N."/>
        </authorList>
    </citation>
    <scope>NUCLEOTIDE SEQUENCE [LARGE SCALE GENOMIC DNA]</scope>
    <source>
        <strain evidence="2 3">DAOM 197198</strain>
    </source>
</reference>
<feature type="transmembrane region" description="Helical" evidence="1">
    <location>
        <begin position="16"/>
        <end position="36"/>
    </location>
</feature>